<organism evidence="4 5">
    <name type="scientific">Oculimacula yallundae</name>
    <dbReference type="NCBI Taxonomy" id="86028"/>
    <lineage>
        <taxon>Eukaryota</taxon>
        <taxon>Fungi</taxon>
        <taxon>Dikarya</taxon>
        <taxon>Ascomycota</taxon>
        <taxon>Pezizomycotina</taxon>
        <taxon>Leotiomycetes</taxon>
        <taxon>Helotiales</taxon>
        <taxon>Ploettnerulaceae</taxon>
        <taxon>Oculimacula</taxon>
    </lineage>
</organism>
<comment type="caution">
    <text evidence="4">The sequence shown here is derived from an EMBL/GenBank/DDBJ whole genome shotgun (WGS) entry which is preliminary data.</text>
</comment>
<gene>
    <name evidence="4" type="ORF">VTL71DRAFT_559</name>
</gene>
<dbReference type="InterPro" id="IPR009643">
    <property type="entry name" value="HS1-bd"/>
</dbReference>
<keyword evidence="5" id="KW-1185">Reference proteome</keyword>
<protein>
    <recommendedName>
        <fullName evidence="6">Heat shock factor binding protein 1</fullName>
    </recommendedName>
</protein>
<evidence type="ECO:0000256" key="3">
    <source>
        <dbReference type="SAM" id="MobiDB-lite"/>
    </source>
</evidence>
<evidence type="ECO:0000313" key="4">
    <source>
        <dbReference type="EMBL" id="KAL2075616.1"/>
    </source>
</evidence>
<reference evidence="4 5" key="1">
    <citation type="journal article" date="2024" name="Commun. Biol.">
        <title>Comparative genomic analysis of thermophilic fungi reveals convergent evolutionary adaptations and gene losses.</title>
        <authorList>
            <person name="Steindorff A.S."/>
            <person name="Aguilar-Pontes M.V."/>
            <person name="Robinson A.J."/>
            <person name="Andreopoulos B."/>
            <person name="LaButti K."/>
            <person name="Kuo A."/>
            <person name="Mondo S."/>
            <person name="Riley R."/>
            <person name="Otillar R."/>
            <person name="Haridas S."/>
            <person name="Lipzen A."/>
            <person name="Grimwood J."/>
            <person name="Schmutz J."/>
            <person name="Clum A."/>
            <person name="Reid I.D."/>
            <person name="Moisan M.C."/>
            <person name="Butler G."/>
            <person name="Nguyen T.T.M."/>
            <person name="Dewar K."/>
            <person name="Conant G."/>
            <person name="Drula E."/>
            <person name="Henrissat B."/>
            <person name="Hansel C."/>
            <person name="Singer S."/>
            <person name="Hutchinson M.I."/>
            <person name="de Vries R.P."/>
            <person name="Natvig D.O."/>
            <person name="Powell A.J."/>
            <person name="Tsang A."/>
            <person name="Grigoriev I.V."/>
        </authorList>
    </citation>
    <scope>NUCLEOTIDE SEQUENCE [LARGE SCALE GENOMIC DNA]</scope>
    <source>
        <strain evidence="4 5">CBS 494.80</strain>
    </source>
</reference>
<dbReference type="Gene3D" id="1.20.5.430">
    <property type="match status" value="1"/>
</dbReference>
<dbReference type="Pfam" id="PF06825">
    <property type="entry name" value="HSBP1"/>
    <property type="match status" value="1"/>
</dbReference>
<feature type="compositionally biased region" description="Low complexity" evidence="3">
    <location>
        <begin position="1"/>
        <end position="22"/>
    </location>
</feature>
<name>A0ABR4D2P2_9HELO</name>
<feature type="region of interest" description="Disordered" evidence="3">
    <location>
        <begin position="1"/>
        <end position="27"/>
    </location>
</feature>
<proteinExistence type="inferred from homology"/>
<keyword evidence="2" id="KW-0175">Coiled coil</keyword>
<dbReference type="PANTHER" id="PTHR19424:SF0">
    <property type="entry name" value="HEAT SHOCK FACTOR BINDING PROTEIN 1"/>
    <property type="match status" value="1"/>
</dbReference>
<dbReference type="PANTHER" id="PTHR19424">
    <property type="entry name" value="HEAT SHOCK FACTOR BINDING PROTEIN 1"/>
    <property type="match status" value="1"/>
</dbReference>
<accession>A0ABR4D2P2</accession>
<comment type="similarity">
    <text evidence="1">Belongs to the HSBP1 family.</text>
</comment>
<sequence>MASNRTSSSPTNTNDNRNSTTSLAGDAAAPAELSAVVDELLNSLSNKFAGVSSEIFAKMDEMSRRLDNLEATLQSNEGRDGKGSNCYQTPVPQVIIMMLQAFPPSP</sequence>
<dbReference type="Proteomes" id="UP001595075">
    <property type="component" value="Unassembled WGS sequence"/>
</dbReference>
<feature type="coiled-coil region" evidence="2">
    <location>
        <begin position="52"/>
        <end position="79"/>
    </location>
</feature>
<dbReference type="EMBL" id="JAZHXI010000001">
    <property type="protein sequence ID" value="KAL2075616.1"/>
    <property type="molecule type" value="Genomic_DNA"/>
</dbReference>
<evidence type="ECO:0000256" key="2">
    <source>
        <dbReference type="SAM" id="Coils"/>
    </source>
</evidence>
<evidence type="ECO:0000256" key="1">
    <source>
        <dbReference type="ARBA" id="ARBA00006349"/>
    </source>
</evidence>
<evidence type="ECO:0000313" key="5">
    <source>
        <dbReference type="Proteomes" id="UP001595075"/>
    </source>
</evidence>
<evidence type="ECO:0008006" key="6">
    <source>
        <dbReference type="Google" id="ProtNLM"/>
    </source>
</evidence>